<name>A0A2U1CVM3_9GAMM</name>
<sequence>MLVIPTIWCLFNGATLLILDASLSGGMLFGAALLSVIARTLSTRQTH</sequence>
<dbReference type="Proteomes" id="UP000245887">
    <property type="component" value="Unassembled WGS sequence"/>
</dbReference>
<comment type="caution">
    <text evidence="2">The sequence shown here is derived from an EMBL/GenBank/DDBJ whole genome shotgun (WGS) entry which is preliminary data.</text>
</comment>
<dbReference type="RefSeq" id="WP_165819267.1">
    <property type="nucleotide sequence ID" value="NZ_QEKQ01000006.1"/>
</dbReference>
<dbReference type="AlphaFoldDB" id="A0A2U1CVM3"/>
<accession>A0A2U1CVM3</accession>
<keyword evidence="1" id="KW-0812">Transmembrane</keyword>
<reference evidence="2 3" key="1">
    <citation type="submission" date="2018-04" db="EMBL/GenBank/DDBJ databases">
        <title>Genomic Encyclopedia of Type Strains, Phase IV (KMG-IV): sequencing the most valuable type-strain genomes for metagenomic binning, comparative biology and taxonomic classification.</title>
        <authorList>
            <person name="Goeker M."/>
        </authorList>
    </citation>
    <scope>NUCLEOTIDE SEQUENCE [LARGE SCALE GENOMIC DNA]</scope>
    <source>
        <strain evidence="2 3">DSM 28688</strain>
    </source>
</reference>
<evidence type="ECO:0000256" key="1">
    <source>
        <dbReference type="SAM" id="Phobius"/>
    </source>
</evidence>
<protein>
    <submittedName>
        <fullName evidence="2">Uncharacterized protein</fullName>
    </submittedName>
</protein>
<organism evidence="2 3">
    <name type="scientific">Tamilnaduibacter salinus</name>
    <dbReference type="NCBI Taxonomy" id="1484056"/>
    <lineage>
        <taxon>Bacteria</taxon>
        <taxon>Pseudomonadati</taxon>
        <taxon>Pseudomonadota</taxon>
        <taxon>Gammaproteobacteria</taxon>
        <taxon>Pseudomonadales</taxon>
        <taxon>Marinobacteraceae</taxon>
        <taxon>Tamilnaduibacter</taxon>
    </lineage>
</organism>
<evidence type="ECO:0000313" key="3">
    <source>
        <dbReference type="Proteomes" id="UP000245887"/>
    </source>
</evidence>
<feature type="transmembrane region" description="Helical" evidence="1">
    <location>
        <begin position="16"/>
        <end position="38"/>
    </location>
</feature>
<dbReference type="EMBL" id="QEKQ01000006">
    <property type="protein sequence ID" value="PVY75812.1"/>
    <property type="molecule type" value="Genomic_DNA"/>
</dbReference>
<gene>
    <name evidence="2" type="ORF">C8D92_10672</name>
</gene>
<evidence type="ECO:0000313" key="2">
    <source>
        <dbReference type="EMBL" id="PVY75812.1"/>
    </source>
</evidence>
<proteinExistence type="predicted"/>
<keyword evidence="1" id="KW-1133">Transmembrane helix</keyword>
<keyword evidence="1" id="KW-0472">Membrane</keyword>